<keyword evidence="3" id="KW-1003">Cell membrane</keyword>
<dbReference type="GO" id="GO:0005886">
    <property type="term" value="C:plasma membrane"/>
    <property type="evidence" value="ECO:0007669"/>
    <property type="project" value="UniProtKB-SubCell"/>
</dbReference>
<sequence>MNQETRYGLTSAAWNPRPSRRRSSWLRSIPREERANALTHAAGALAFAVLGAWLVDASLGSGSFALAASVCVFVAALLAMYVASALYHGSADAARKPFLRALDHCSIYLLIAGTYTPFAMALGGGWGALLLAIVWPAAAIGIALKLRAAIGRRWLSTAIYVAMGWVVVIAAHPFLQHFARPTLLWLAAGGLAYTAGTPFYLMSRRRPALHAWWHGFVIAGSAFHFIAVATLVLGATNATQG</sequence>
<dbReference type="EMBL" id="CP013140">
    <property type="protein sequence ID" value="ALN57918.1"/>
    <property type="molecule type" value="Genomic_DNA"/>
</dbReference>
<reference evidence="7 8" key="1">
    <citation type="submission" date="2015-11" db="EMBL/GenBank/DDBJ databases">
        <title>Genome sequences of Lysobacter enzymogenes strain C3 and Lysobacter antibioticus ATCC 29479.</title>
        <authorList>
            <person name="Kobayashi D.Y."/>
        </authorList>
    </citation>
    <scope>NUCLEOTIDE SEQUENCE [LARGE SCALE GENOMIC DNA]</scope>
    <source>
        <strain evidence="7 8">C3</strain>
    </source>
</reference>
<dbReference type="OrthoDB" id="9813689at2"/>
<evidence type="ECO:0000256" key="3">
    <source>
        <dbReference type="ARBA" id="ARBA00022475"/>
    </source>
</evidence>
<evidence type="ECO:0000256" key="6">
    <source>
        <dbReference type="ARBA" id="ARBA00023136"/>
    </source>
</evidence>
<proteinExistence type="inferred from homology"/>
<dbReference type="PANTHER" id="PTHR20855:SF3">
    <property type="entry name" value="LD03007P"/>
    <property type="match status" value="1"/>
</dbReference>
<accession>A0A0S2DHL3</accession>
<evidence type="ECO:0000313" key="8">
    <source>
        <dbReference type="Proteomes" id="UP000061569"/>
    </source>
</evidence>
<dbReference type="InterPro" id="IPR005744">
    <property type="entry name" value="Hy-lIII"/>
</dbReference>
<dbReference type="RefSeq" id="WP_078995357.1">
    <property type="nucleotide sequence ID" value="NZ_CP110813.1"/>
</dbReference>
<evidence type="ECO:0000256" key="2">
    <source>
        <dbReference type="ARBA" id="ARBA00008488"/>
    </source>
</evidence>
<keyword evidence="5" id="KW-1133">Transmembrane helix</keyword>
<dbReference type="Pfam" id="PF03006">
    <property type="entry name" value="HlyIII"/>
    <property type="match status" value="1"/>
</dbReference>
<name>A0A0S2DHL3_LYSEN</name>
<organism evidence="7 8">
    <name type="scientific">Lysobacter enzymogenes</name>
    <dbReference type="NCBI Taxonomy" id="69"/>
    <lineage>
        <taxon>Bacteria</taxon>
        <taxon>Pseudomonadati</taxon>
        <taxon>Pseudomonadota</taxon>
        <taxon>Gammaproteobacteria</taxon>
        <taxon>Lysobacterales</taxon>
        <taxon>Lysobacteraceae</taxon>
        <taxon>Lysobacter</taxon>
    </lineage>
</organism>
<dbReference type="STRING" id="69.GLE_2569"/>
<evidence type="ECO:0000256" key="5">
    <source>
        <dbReference type="ARBA" id="ARBA00022989"/>
    </source>
</evidence>
<protein>
    <submittedName>
        <fullName evidence="7">Uncharacterized protein</fullName>
    </submittedName>
</protein>
<evidence type="ECO:0000256" key="1">
    <source>
        <dbReference type="ARBA" id="ARBA00004651"/>
    </source>
</evidence>
<gene>
    <name evidence="7" type="ORF">GLE_2569</name>
</gene>
<dbReference type="PATRIC" id="fig|69.6.peg.2528"/>
<dbReference type="KEGG" id="lez:GLE_2569"/>
<dbReference type="Proteomes" id="UP000061569">
    <property type="component" value="Chromosome"/>
</dbReference>
<dbReference type="InterPro" id="IPR004254">
    <property type="entry name" value="AdipoR/HlyIII-related"/>
</dbReference>
<dbReference type="AlphaFoldDB" id="A0A0S2DHL3"/>
<evidence type="ECO:0000313" key="7">
    <source>
        <dbReference type="EMBL" id="ALN57918.1"/>
    </source>
</evidence>
<evidence type="ECO:0000256" key="4">
    <source>
        <dbReference type="ARBA" id="ARBA00022692"/>
    </source>
</evidence>
<keyword evidence="4" id="KW-0812">Transmembrane</keyword>
<keyword evidence="6" id="KW-0472">Membrane</keyword>
<dbReference type="PANTHER" id="PTHR20855">
    <property type="entry name" value="ADIPOR/PROGESTIN RECEPTOR-RELATED"/>
    <property type="match status" value="1"/>
</dbReference>
<comment type="similarity">
    <text evidence="2">Belongs to the UPF0073 (Hly-III) family.</text>
</comment>
<dbReference type="NCBIfam" id="TIGR01065">
    <property type="entry name" value="hlyIII"/>
    <property type="match status" value="1"/>
</dbReference>
<comment type="subcellular location">
    <subcellularLocation>
        <location evidence="1">Cell membrane</location>
        <topology evidence="1">Multi-pass membrane protein</topology>
    </subcellularLocation>
</comment>
<dbReference type="GO" id="GO:0140911">
    <property type="term" value="F:pore-forming activity"/>
    <property type="evidence" value="ECO:0007669"/>
    <property type="project" value="InterPro"/>
</dbReference>